<evidence type="ECO:0000259" key="2">
    <source>
        <dbReference type="PROSITE" id="PS50853"/>
    </source>
</evidence>
<dbReference type="AlphaFoldDB" id="A0A914S2I2"/>
<feature type="domain" description="Ig-like" evidence="1">
    <location>
        <begin position="83"/>
        <end position="149"/>
    </location>
</feature>
<evidence type="ECO:0000313" key="3">
    <source>
        <dbReference type="Proteomes" id="UP000887564"/>
    </source>
</evidence>
<dbReference type="PROSITE" id="PS50853">
    <property type="entry name" value="FN3"/>
    <property type="match status" value="1"/>
</dbReference>
<protein>
    <submittedName>
        <fullName evidence="4">Ig-like domain-containing protein</fullName>
    </submittedName>
</protein>
<accession>A0A914S2I2</accession>
<dbReference type="InterPro" id="IPR036116">
    <property type="entry name" value="FN3_sf"/>
</dbReference>
<dbReference type="SUPFAM" id="SSF49265">
    <property type="entry name" value="Fibronectin type III"/>
    <property type="match status" value="1"/>
</dbReference>
<dbReference type="Proteomes" id="UP000887564">
    <property type="component" value="Unplaced"/>
</dbReference>
<dbReference type="PROSITE" id="PS50835">
    <property type="entry name" value="IG_LIKE"/>
    <property type="match status" value="1"/>
</dbReference>
<sequence>MHQTLLIVQGSLKYIVYYSKRPDDDLGDWARTSVDGDKREITITVDDEDTPYNVRVQAATKDGVGIISEAYDVTTGKKLIVNPMIRDTDEETTVEPMQNIRFKCVAEGRPTPQILYSWLPFNETESGQVMSHFCIIYFHYECTHTRTHT</sequence>
<dbReference type="InterPro" id="IPR003961">
    <property type="entry name" value="FN3_dom"/>
</dbReference>
<dbReference type="InterPro" id="IPR007110">
    <property type="entry name" value="Ig-like_dom"/>
</dbReference>
<evidence type="ECO:0000259" key="1">
    <source>
        <dbReference type="PROSITE" id="PS50835"/>
    </source>
</evidence>
<dbReference type="WBParaSite" id="PEQ_0001136401-mRNA-1">
    <property type="protein sequence ID" value="PEQ_0001136401-mRNA-1"/>
    <property type="gene ID" value="PEQ_0001136401"/>
</dbReference>
<dbReference type="Gene3D" id="2.60.40.10">
    <property type="entry name" value="Immunoglobulins"/>
    <property type="match status" value="1"/>
</dbReference>
<organism evidence="3 4">
    <name type="scientific">Parascaris equorum</name>
    <name type="common">Equine roundworm</name>
    <dbReference type="NCBI Taxonomy" id="6256"/>
    <lineage>
        <taxon>Eukaryota</taxon>
        <taxon>Metazoa</taxon>
        <taxon>Ecdysozoa</taxon>
        <taxon>Nematoda</taxon>
        <taxon>Chromadorea</taxon>
        <taxon>Rhabditida</taxon>
        <taxon>Spirurina</taxon>
        <taxon>Ascaridomorpha</taxon>
        <taxon>Ascaridoidea</taxon>
        <taxon>Ascarididae</taxon>
        <taxon>Parascaris</taxon>
    </lineage>
</organism>
<evidence type="ECO:0000313" key="4">
    <source>
        <dbReference type="WBParaSite" id="PEQ_0001136401-mRNA-1"/>
    </source>
</evidence>
<name>A0A914S2I2_PAREQ</name>
<proteinExistence type="predicted"/>
<keyword evidence="3" id="KW-1185">Reference proteome</keyword>
<reference evidence="4" key="1">
    <citation type="submission" date="2022-11" db="UniProtKB">
        <authorList>
            <consortium name="WormBaseParasite"/>
        </authorList>
    </citation>
    <scope>IDENTIFICATION</scope>
</reference>
<feature type="domain" description="Fibronectin type-III" evidence="2">
    <location>
        <begin position="1"/>
        <end position="78"/>
    </location>
</feature>
<dbReference type="CDD" id="cd00063">
    <property type="entry name" value="FN3"/>
    <property type="match status" value="1"/>
</dbReference>
<dbReference type="InterPro" id="IPR013783">
    <property type="entry name" value="Ig-like_fold"/>
</dbReference>